<dbReference type="Gene3D" id="3.30.530.20">
    <property type="match status" value="1"/>
</dbReference>
<dbReference type="EMBL" id="CP116942">
    <property type="protein sequence ID" value="WCO67043.1"/>
    <property type="molecule type" value="Genomic_DNA"/>
</dbReference>
<dbReference type="InterPro" id="IPR023393">
    <property type="entry name" value="START-like_dom_sf"/>
</dbReference>
<organism evidence="3 4">
    <name type="scientific">Iamia majanohamensis</name>
    <dbReference type="NCBI Taxonomy" id="467976"/>
    <lineage>
        <taxon>Bacteria</taxon>
        <taxon>Bacillati</taxon>
        <taxon>Actinomycetota</taxon>
        <taxon>Acidimicrobiia</taxon>
        <taxon>Acidimicrobiales</taxon>
        <taxon>Iamiaceae</taxon>
        <taxon>Iamia</taxon>
    </lineage>
</organism>
<comment type="similarity">
    <text evidence="1">Belongs to the AHA1 family.</text>
</comment>
<feature type="domain" description="Activator of Hsp90 ATPase homologue 1/2-like C-terminal" evidence="2">
    <location>
        <begin position="27"/>
        <end position="158"/>
    </location>
</feature>
<dbReference type="AlphaFoldDB" id="A0AAF0BVH7"/>
<dbReference type="SUPFAM" id="SSF55961">
    <property type="entry name" value="Bet v1-like"/>
    <property type="match status" value="1"/>
</dbReference>
<protein>
    <submittedName>
        <fullName evidence="3">SRPBCC family protein</fullName>
    </submittedName>
</protein>
<keyword evidence="4" id="KW-1185">Reference proteome</keyword>
<accession>A0AAF0BVH7</accession>
<gene>
    <name evidence="3" type="ORF">PO878_21365</name>
</gene>
<dbReference type="InterPro" id="IPR013538">
    <property type="entry name" value="ASHA1/2-like_C"/>
</dbReference>
<dbReference type="RefSeq" id="WP_272736565.1">
    <property type="nucleotide sequence ID" value="NZ_CP116942.1"/>
</dbReference>
<dbReference type="Proteomes" id="UP001216390">
    <property type="component" value="Chromosome"/>
</dbReference>
<evidence type="ECO:0000313" key="4">
    <source>
        <dbReference type="Proteomes" id="UP001216390"/>
    </source>
</evidence>
<dbReference type="CDD" id="cd07826">
    <property type="entry name" value="SRPBCC_CalC_Aha1-like_9"/>
    <property type="match status" value="1"/>
</dbReference>
<evidence type="ECO:0000256" key="1">
    <source>
        <dbReference type="ARBA" id="ARBA00006817"/>
    </source>
</evidence>
<proteinExistence type="inferred from homology"/>
<evidence type="ECO:0000313" key="3">
    <source>
        <dbReference type="EMBL" id="WCO67043.1"/>
    </source>
</evidence>
<evidence type="ECO:0000259" key="2">
    <source>
        <dbReference type="Pfam" id="PF08327"/>
    </source>
</evidence>
<name>A0AAF0BVH7_9ACTN</name>
<reference evidence="3" key="1">
    <citation type="submission" date="2023-01" db="EMBL/GenBank/DDBJ databases">
        <title>The diversity of Class Acidimicrobiia in South China Sea sediment environments and the proposal of Iamia marina sp. nov., a novel species of the genus Iamia.</title>
        <authorList>
            <person name="He Y."/>
            <person name="Tian X."/>
        </authorList>
    </citation>
    <scope>NUCLEOTIDE SEQUENCE</scope>
    <source>
        <strain evidence="3">DSM 19957</strain>
    </source>
</reference>
<sequence length="160" mass="18232">MTTTSHPETTLTLDDDLPVVRITREFDAPPAQVFRAHVDPDLVVRWMGPRDLEMHIETWECRTGGAYRFLHAREGEEHWFHGSFHDVRPDEVIIQTFTYEGMPDSVSLERLELEDIGGGRTRLVTTSMADSFEARDAMVSSGMEHGVREGYERLDEVLAG</sequence>
<dbReference type="KEGG" id="ima:PO878_21365"/>
<dbReference type="Pfam" id="PF08327">
    <property type="entry name" value="AHSA1"/>
    <property type="match status" value="1"/>
</dbReference>